<proteinExistence type="predicted"/>
<dbReference type="Proteomes" id="UP000630142">
    <property type="component" value="Unassembled WGS sequence"/>
</dbReference>
<dbReference type="SUPFAM" id="SSF56059">
    <property type="entry name" value="Glutathione synthetase ATP-binding domain-like"/>
    <property type="match status" value="1"/>
</dbReference>
<dbReference type="EMBL" id="BMZQ01000002">
    <property type="protein sequence ID" value="GHD14657.1"/>
    <property type="molecule type" value="Genomic_DNA"/>
</dbReference>
<dbReference type="RefSeq" id="WP_189503529.1">
    <property type="nucleotide sequence ID" value="NZ_BMZQ01000002.1"/>
</dbReference>
<protein>
    <recommendedName>
        <fullName evidence="3">DUF3182 family protein</fullName>
    </recommendedName>
</protein>
<keyword evidence="2" id="KW-1185">Reference proteome</keyword>
<comment type="caution">
    <text evidence="1">The sequence shown here is derived from an EMBL/GenBank/DDBJ whole genome shotgun (WGS) entry which is preliminary data.</text>
</comment>
<reference evidence="1" key="1">
    <citation type="journal article" date="2014" name="Int. J. Syst. Evol. Microbiol.">
        <title>Complete genome sequence of Corynebacterium casei LMG S-19264T (=DSM 44701T), isolated from a smear-ripened cheese.</title>
        <authorList>
            <consortium name="US DOE Joint Genome Institute (JGI-PGF)"/>
            <person name="Walter F."/>
            <person name="Albersmeier A."/>
            <person name="Kalinowski J."/>
            <person name="Ruckert C."/>
        </authorList>
    </citation>
    <scope>NUCLEOTIDE SEQUENCE</scope>
    <source>
        <strain evidence="1">KCTC 42249</strain>
    </source>
</reference>
<reference evidence="1" key="2">
    <citation type="submission" date="2020-09" db="EMBL/GenBank/DDBJ databases">
        <authorList>
            <person name="Sun Q."/>
            <person name="Kim S."/>
        </authorList>
    </citation>
    <scope>NUCLEOTIDE SEQUENCE</scope>
    <source>
        <strain evidence="1">KCTC 42249</strain>
    </source>
</reference>
<dbReference type="AlphaFoldDB" id="A0A8J3GKJ3"/>
<evidence type="ECO:0008006" key="3">
    <source>
        <dbReference type="Google" id="ProtNLM"/>
    </source>
</evidence>
<dbReference type="Pfam" id="PF11379">
    <property type="entry name" value="DUF3182"/>
    <property type="match status" value="1"/>
</dbReference>
<dbReference type="InterPro" id="IPR021519">
    <property type="entry name" value="DUF3182"/>
</dbReference>
<accession>A0A8J3GKJ3</accession>
<name>A0A8J3GKJ3_9HYPH</name>
<sequence>MQAVLEAAADPRQGRVVILAAGSGFRSQHERDTRHWIADQVAALKGYAFRPADPVPDGASTYLLPSDALALSEAIVLGLKSEHDFLGGIVPHPFVATKAIVHPLISRDAAQPEGWSHDFPEAVRDVVLKGFTVFSRDDAIEAARRMLESSAIRLKAVEETGGRGQIAVQSEDDLDAALAHFDPGVIARAGLVIEENLLDVITFSVGQVRFGDMVASYHGTQTLTRNHDGNTAYGGSALAVTRGGFDALLANAPTPEVALAVEQAMRFDAAADRCFPQSIISRRNYDVARGSAADGTVRAGVLEQSWRMGGATPAEILAIKTLIAEPTRHTVHAVCVETYRQDVQIPPNAAVTFNGDDPDIGHIKKYVYIDPC</sequence>
<evidence type="ECO:0000313" key="1">
    <source>
        <dbReference type="EMBL" id="GHD14657.1"/>
    </source>
</evidence>
<organism evidence="1 2">
    <name type="scientific">Tianweitania populi</name>
    <dbReference type="NCBI Taxonomy" id="1607949"/>
    <lineage>
        <taxon>Bacteria</taxon>
        <taxon>Pseudomonadati</taxon>
        <taxon>Pseudomonadota</taxon>
        <taxon>Alphaproteobacteria</taxon>
        <taxon>Hyphomicrobiales</taxon>
        <taxon>Phyllobacteriaceae</taxon>
        <taxon>Tianweitania</taxon>
    </lineage>
</organism>
<gene>
    <name evidence="1" type="ORF">GCM10016234_20480</name>
</gene>
<evidence type="ECO:0000313" key="2">
    <source>
        <dbReference type="Proteomes" id="UP000630142"/>
    </source>
</evidence>